<feature type="compositionally biased region" description="Acidic residues" evidence="1">
    <location>
        <begin position="74"/>
        <end position="89"/>
    </location>
</feature>
<feature type="region of interest" description="Disordered" evidence="1">
    <location>
        <begin position="1"/>
        <end position="89"/>
    </location>
</feature>
<name>A0AAD4Z492_PRUDU</name>
<dbReference type="Proteomes" id="UP001054821">
    <property type="component" value="Chromosome 4"/>
</dbReference>
<dbReference type="PANTHER" id="PTHR31973:SF199">
    <property type="entry name" value="SWIM-TYPE DOMAIN-CONTAINING PROTEIN"/>
    <property type="match status" value="1"/>
</dbReference>
<sequence length="271" mass="31129">MQDKSQVEYETGVQDKSHVEDETRVEDNVDVEDKDEAEVVDSEEDDGEFVDSNEGPASEAPGKVSLDGEHSLDFDTESEGDEDDMEWDNEGTSKPIISVDACHLKAGPYSGQILTVVGVDGNNNLFPIAYAVAEIENKDSWIWFLSLLIEDLEYRMCVRHLYNNFRATHLGLTLKHMLWAAARATTITWWEAEIEKMKEDDLEAWKWLVHRPPNNWTRSHFHPRYKCDLLLNNLYKSFNTVIIDARDNSILTCLESIRMYVMLRIANPRAT</sequence>
<dbReference type="PANTHER" id="PTHR31973">
    <property type="entry name" value="POLYPROTEIN, PUTATIVE-RELATED"/>
    <property type="match status" value="1"/>
</dbReference>
<evidence type="ECO:0008006" key="4">
    <source>
        <dbReference type="Google" id="ProtNLM"/>
    </source>
</evidence>
<proteinExistence type="predicted"/>
<evidence type="ECO:0000313" key="2">
    <source>
        <dbReference type="EMBL" id="KAI5332181.1"/>
    </source>
</evidence>
<feature type="compositionally biased region" description="Acidic residues" evidence="1">
    <location>
        <begin position="28"/>
        <end position="51"/>
    </location>
</feature>
<gene>
    <name evidence="2" type="ORF">L3X38_022310</name>
</gene>
<evidence type="ECO:0000256" key="1">
    <source>
        <dbReference type="SAM" id="MobiDB-lite"/>
    </source>
</evidence>
<keyword evidence="3" id="KW-1185">Reference proteome</keyword>
<protein>
    <recommendedName>
        <fullName evidence="4">MULE transposase domain-containing protein</fullName>
    </recommendedName>
</protein>
<feature type="compositionally biased region" description="Basic and acidic residues" evidence="1">
    <location>
        <begin position="1"/>
        <end position="27"/>
    </location>
</feature>
<dbReference type="EMBL" id="JAJFAZ020000004">
    <property type="protein sequence ID" value="KAI5332181.1"/>
    <property type="molecule type" value="Genomic_DNA"/>
</dbReference>
<reference evidence="2 3" key="1">
    <citation type="journal article" date="2022" name="G3 (Bethesda)">
        <title>Whole-genome sequence and methylome profiling of the almond [Prunus dulcis (Mill.) D.A. Webb] cultivar 'Nonpareil'.</title>
        <authorList>
            <person name="D'Amico-Willman K.M."/>
            <person name="Ouma W.Z."/>
            <person name="Meulia T."/>
            <person name="Sideli G.M."/>
            <person name="Gradziel T.M."/>
            <person name="Fresnedo-Ramirez J."/>
        </authorList>
    </citation>
    <scope>NUCLEOTIDE SEQUENCE [LARGE SCALE GENOMIC DNA]</scope>
    <source>
        <strain evidence="2">Clone GOH B32 T37-40</strain>
    </source>
</reference>
<organism evidence="2 3">
    <name type="scientific">Prunus dulcis</name>
    <name type="common">Almond</name>
    <name type="synonym">Amygdalus dulcis</name>
    <dbReference type="NCBI Taxonomy" id="3755"/>
    <lineage>
        <taxon>Eukaryota</taxon>
        <taxon>Viridiplantae</taxon>
        <taxon>Streptophyta</taxon>
        <taxon>Embryophyta</taxon>
        <taxon>Tracheophyta</taxon>
        <taxon>Spermatophyta</taxon>
        <taxon>Magnoliopsida</taxon>
        <taxon>eudicotyledons</taxon>
        <taxon>Gunneridae</taxon>
        <taxon>Pentapetalae</taxon>
        <taxon>rosids</taxon>
        <taxon>fabids</taxon>
        <taxon>Rosales</taxon>
        <taxon>Rosaceae</taxon>
        <taxon>Amygdaloideae</taxon>
        <taxon>Amygdaleae</taxon>
        <taxon>Prunus</taxon>
    </lineage>
</organism>
<evidence type="ECO:0000313" key="3">
    <source>
        <dbReference type="Proteomes" id="UP001054821"/>
    </source>
</evidence>
<dbReference type="AlphaFoldDB" id="A0AAD4Z492"/>
<comment type="caution">
    <text evidence="2">The sequence shown here is derived from an EMBL/GenBank/DDBJ whole genome shotgun (WGS) entry which is preliminary data.</text>
</comment>
<accession>A0AAD4Z492</accession>